<organism evidence="1 2">
    <name type="scientific">Candidatus Methylumidiphilus alinenensis</name>
    <dbReference type="NCBI Taxonomy" id="2202197"/>
    <lineage>
        <taxon>Bacteria</taxon>
        <taxon>Pseudomonadati</taxon>
        <taxon>Pseudomonadota</taxon>
        <taxon>Gammaproteobacteria</taxon>
        <taxon>Methylococcales</taxon>
        <taxon>Candidatus Methylumidiphilus</taxon>
    </lineage>
</organism>
<dbReference type="EMBL" id="QJPH01000228">
    <property type="protein sequence ID" value="PZN82262.1"/>
    <property type="molecule type" value="Genomic_DNA"/>
</dbReference>
<proteinExistence type="predicted"/>
<name>A0A2W4REI6_9GAMM</name>
<comment type="caution">
    <text evidence="1">The sequence shown here is derived from an EMBL/GenBank/DDBJ whole genome shotgun (WGS) entry which is preliminary data.</text>
</comment>
<dbReference type="AlphaFoldDB" id="A0A2W4REI6"/>
<evidence type="ECO:0000313" key="1">
    <source>
        <dbReference type="EMBL" id="PZN82262.1"/>
    </source>
</evidence>
<dbReference type="Proteomes" id="UP000249396">
    <property type="component" value="Unassembled WGS sequence"/>
</dbReference>
<gene>
    <name evidence="1" type="ORF">DM484_06655</name>
</gene>
<evidence type="ECO:0000313" key="2">
    <source>
        <dbReference type="Proteomes" id="UP000249396"/>
    </source>
</evidence>
<sequence>MAYSDFDLKKVKQELGVHLIERQDAFSSINSVDISPSLAEILAETVPLARAINTEKARSEFIIANILVEVRKLLNHKISLFSGIEFNVDKEKGLNGYCDFIISASQEQLILCSPIIALVEAKNENIIGSLGQCIAEMVAANIFNAADDNSNIKKLYGVVTTGTAWKFLKMVGLDVVIDLDEYAIDNPDKIIGILLAMLTQNA</sequence>
<reference evidence="1 2" key="1">
    <citation type="journal article" date="2018" name="Aquat. Microb. Ecol.">
        <title>Gammaproteobacterial methanotrophs dominate.</title>
        <authorList>
            <person name="Rissanen A.J."/>
            <person name="Saarenheimo J."/>
            <person name="Tiirola M."/>
            <person name="Peura S."/>
            <person name="Aalto S.L."/>
            <person name="Karvinen A."/>
            <person name="Nykanen H."/>
        </authorList>
    </citation>
    <scope>NUCLEOTIDE SEQUENCE [LARGE SCALE GENOMIC DNA]</scope>
    <source>
        <strain evidence="1">AMbin10</strain>
    </source>
</reference>
<evidence type="ECO:0008006" key="3">
    <source>
        <dbReference type="Google" id="ProtNLM"/>
    </source>
</evidence>
<accession>A0A2W4REI6</accession>
<protein>
    <recommendedName>
        <fullName evidence="3">Restriction endonuclease type IV Mrr domain-containing protein</fullName>
    </recommendedName>
</protein>